<dbReference type="InterPro" id="IPR015421">
    <property type="entry name" value="PyrdxlP-dep_Trfase_major"/>
</dbReference>
<dbReference type="Proteomes" id="UP000006860">
    <property type="component" value="Chromosome"/>
</dbReference>
<keyword evidence="8" id="KW-1185">Reference proteome</keyword>
<accession>F0SID3</accession>
<dbReference type="SUPFAM" id="SSF53383">
    <property type="entry name" value="PLP-dependent transferases"/>
    <property type="match status" value="1"/>
</dbReference>
<dbReference type="RefSeq" id="WP_013627262.1">
    <property type="nucleotide sequence ID" value="NC_015174.1"/>
</dbReference>
<dbReference type="CDD" id="cd00609">
    <property type="entry name" value="AAT_like"/>
    <property type="match status" value="1"/>
</dbReference>
<organism evidence="7 8">
    <name type="scientific">Rubinisphaera brasiliensis (strain ATCC 49424 / DSM 5305 / JCM 21570 / IAM 15109 / NBRC 103401 / IFAM 1448)</name>
    <name type="common">Planctomyces brasiliensis</name>
    <dbReference type="NCBI Taxonomy" id="756272"/>
    <lineage>
        <taxon>Bacteria</taxon>
        <taxon>Pseudomonadati</taxon>
        <taxon>Planctomycetota</taxon>
        <taxon>Planctomycetia</taxon>
        <taxon>Planctomycetales</taxon>
        <taxon>Planctomycetaceae</taxon>
        <taxon>Rubinisphaera</taxon>
    </lineage>
</organism>
<evidence type="ECO:0000256" key="5">
    <source>
        <dbReference type="RuleBase" id="RU003693"/>
    </source>
</evidence>
<reference evidence="8" key="1">
    <citation type="submission" date="2011-02" db="EMBL/GenBank/DDBJ databases">
        <title>The complete genome of Planctomyces brasiliensis DSM 5305.</title>
        <authorList>
            <person name="Lucas S."/>
            <person name="Copeland A."/>
            <person name="Lapidus A."/>
            <person name="Bruce D."/>
            <person name="Goodwin L."/>
            <person name="Pitluck S."/>
            <person name="Kyrpides N."/>
            <person name="Mavromatis K."/>
            <person name="Pagani I."/>
            <person name="Ivanova N."/>
            <person name="Ovchinnikova G."/>
            <person name="Lu M."/>
            <person name="Detter J.C."/>
            <person name="Han C."/>
            <person name="Land M."/>
            <person name="Hauser L."/>
            <person name="Markowitz V."/>
            <person name="Cheng J.-F."/>
            <person name="Hugenholtz P."/>
            <person name="Woyke T."/>
            <person name="Wu D."/>
            <person name="Tindall B."/>
            <person name="Pomrenke H.G."/>
            <person name="Brambilla E."/>
            <person name="Klenk H.-P."/>
            <person name="Eisen J.A."/>
        </authorList>
    </citation>
    <scope>NUCLEOTIDE SEQUENCE [LARGE SCALE GENOMIC DNA]</scope>
    <source>
        <strain evidence="8">ATCC 49424 / DSM 5305 / JCM 21570 / NBRC 103401 / IFAM 1448</strain>
    </source>
</reference>
<dbReference type="HOGENOM" id="CLU_017584_4_5_0"/>
<feature type="domain" description="Aminotransferase class I/classII large" evidence="6">
    <location>
        <begin position="46"/>
        <end position="397"/>
    </location>
</feature>
<comment type="similarity">
    <text evidence="5">Belongs to the class-II pyridoxal-phosphate-dependent aminotransferase family.</text>
</comment>
<evidence type="ECO:0000259" key="6">
    <source>
        <dbReference type="Pfam" id="PF00155"/>
    </source>
</evidence>
<evidence type="ECO:0000256" key="2">
    <source>
        <dbReference type="ARBA" id="ARBA00022576"/>
    </source>
</evidence>
<dbReference type="GO" id="GO:0030170">
    <property type="term" value="F:pyridoxal phosphate binding"/>
    <property type="evidence" value="ECO:0007669"/>
    <property type="project" value="InterPro"/>
</dbReference>
<dbReference type="AlphaFoldDB" id="F0SID3"/>
<dbReference type="KEGG" id="pbs:Plabr_0899"/>
<sequence length="415" mass="45855">MRSEPEVPMSDTPFSISVADRVKRLPPYLFGKINKLKYEKRVAGVDVIDLGMGNPTDAPDPMITEKMAESLADSRNHRYSVSNGIANLRKEVAARYNRKYGVRLNPDNEIVTCIGSKEGFSHMCLALMGPGDTAIVPAPYFPVHVYAVALAAGNVISLDCREPEKFLQNVAYTCEHLYPKPKLVIVNYPHNPSTTVVEQDFYDDLVKLAKKYEFMVISDFAYADICFDGYQAPSFLSSKGASSVGVEFTTMSKSFSMAGWRVGFCAGNPEMVRALSTIKGYYDYGLFQPTQIAAIVAMRHCEASVGTLAAEYQVRRDALCDGLERIGWEVERPKATMFVWAKIPEPWAQMGSIDFSMKLLDEGGVAVSPGRGFGEDGEGYLRLAIVENVQRLRQAVRQIDRCLNKTPAVSASAAE</sequence>
<evidence type="ECO:0000256" key="3">
    <source>
        <dbReference type="ARBA" id="ARBA00022679"/>
    </source>
</evidence>
<dbReference type="PROSITE" id="PS00599">
    <property type="entry name" value="AA_TRANSFER_CLASS_2"/>
    <property type="match status" value="1"/>
</dbReference>
<dbReference type="InterPro" id="IPR015422">
    <property type="entry name" value="PyrdxlP-dep_Trfase_small"/>
</dbReference>
<name>F0SID3_RUBBR</name>
<evidence type="ECO:0000313" key="8">
    <source>
        <dbReference type="Proteomes" id="UP000006860"/>
    </source>
</evidence>
<dbReference type="Gene3D" id="3.90.1150.10">
    <property type="entry name" value="Aspartate Aminotransferase, domain 1"/>
    <property type="match status" value="1"/>
</dbReference>
<dbReference type="InterPro" id="IPR001917">
    <property type="entry name" value="Aminotrans_II_pyridoxalP_BS"/>
</dbReference>
<dbReference type="EMBL" id="CP002546">
    <property type="protein sequence ID" value="ADY58522.1"/>
    <property type="molecule type" value="Genomic_DNA"/>
</dbReference>
<dbReference type="PANTHER" id="PTHR42832">
    <property type="entry name" value="AMINO ACID AMINOTRANSFERASE"/>
    <property type="match status" value="1"/>
</dbReference>
<evidence type="ECO:0000256" key="4">
    <source>
        <dbReference type="ARBA" id="ARBA00022898"/>
    </source>
</evidence>
<dbReference type="GO" id="GO:0010285">
    <property type="term" value="F:L,L-diaminopimelate aminotransferase activity"/>
    <property type="evidence" value="ECO:0007669"/>
    <property type="project" value="UniProtKB-EC"/>
</dbReference>
<dbReference type="Gene3D" id="3.40.640.10">
    <property type="entry name" value="Type I PLP-dependent aspartate aminotransferase-like (Major domain)"/>
    <property type="match status" value="1"/>
</dbReference>
<dbReference type="EC" id="2.6.1.83" evidence="7"/>
<dbReference type="InterPro" id="IPR004839">
    <property type="entry name" value="Aminotransferase_I/II_large"/>
</dbReference>
<dbReference type="eggNOG" id="COG0436">
    <property type="taxonomic scope" value="Bacteria"/>
</dbReference>
<proteinExistence type="inferred from homology"/>
<dbReference type="OrthoDB" id="231967at2"/>
<keyword evidence="3 7" id="KW-0808">Transferase</keyword>
<evidence type="ECO:0000256" key="1">
    <source>
        <dbReference type="ARBA" id="ARBA00001933"/>
    </source>
</evidence>
<dbReference type="STRING" id="756272.Plabr_0899"/>
<dbReference type="Pfam" id="PF00155">
    <property type="entry name" value="Aminotran_1_2"/>
    <property type="match status" value="1"/>
</dbReference>
<dbReference type="InterPro" id="IPR050881">
    <property type="entry name" value="LL-DAP_aminotransferase"/>
</dbReference>
<keyword evidence="2 7" id="KW-0032">Aminotransferase</keyword>
<gene>
    <name evidence="7" type="ordered locus">Plabr_0899</name>
</gene>
<protein>
    <submittedName>
        <fullName evidence="7">LL-diaminopimelate aminotransferase</fullName>
        <ecNumber evidence="7">2.6.1.83</ecNumber>
    </submittedName>
</protein>
<dbReference type="InterPro" id="IPR015424">
    <property type="entry name" value="PyrdxlP-dep_Trfase"/>
</dbReference>
<keyword evidence="4 5" id="KW-0663">Pyridoxal phosphate</keyword>
<comment type="cofactor">
    <cofactor evidence="1 5">
        <name>pyridoxal 5'-phosphate</name>
        <dbReference type="ChEBI" id="CHEBI:597326"/>
    </cofactor>
</comment>
<evidence type="ECO:0000313" key="7">
    <source>
        <dbReference type="EMBL" id="ADY58522.1"/>
    </source>
</evidence>
<dbReference type="PANTHER" id="PTHR42832:SF1">
    <property type="entry name" value="GLUTAMATE-PYRUVATE AMINOTRANSFERASE ALAC"/>
    <property type="match status" value="1"/>
</dbReference>